<sequence length="355" mass="38602">MIQAQVIVQQGVVAMSGADSKVTINTSLVNQGTLIQEGELALDADLVNQSDFQAVKGVISLTGSDQIITSSSLKLGSLQIKNGYTKTLDGSFEILNKLILEEGKLTVPTASKLVLGEGAVVENSGPVSYIVGTLYHTGIGNKYYPIGSENEYAPISEQIHGVLPVVGVSFIKSGNKPFWHRTVISGDFQGSSSTVSFLSEDENFLFYQDQLVLLAAEELNSSRVALAPGSVIVDQSFFTVNSIETITLPWLTVGFAIDPELEDVFVPNAFSIEAPNPEDQCIKVYGKFISLENFQFGIQDAWGRWVYRTSSLDEAMSIGWQPSSLGGAYSKFRYVLIGEFLSGTTFRRSDVIMKF</sequence>
<name>A0AA49JGB4_9BACT</name>
<reference evidence="1" key="2">
    <citation type="journal article" date="2024" name="Antonie Van Leeuwenhoek">
        <title>Roseihalotalea indica gen. nov., sp. nov., a halophilic Bacteroidetes from mesopelagic Southwest Indian Ocean with higher carbohydrate metabolic potential.</title>
        <authorList>
            <person name="Chen B."/>
            <person name="Zhang M."/>
            <person name="Lin D."/>
            <person name="Ye J."/>
            <person name="Tang K."/>
        </authorList>
    </citation>
    <scope>NUCLEOTIDE SEQUENCE</scope>
    <source>
        <strain evidence="1">TK19036</strain>
    </source>
</reference>
<dbReference type="EMBL" id="CP120682">
    <property type="protein sequence ID" value="WKN36175.1"/>
    <property type="molecule type" value="Genomic_DNA"/>
</dbReference>
<reference evidence="1" key="1">
    <citation type="journal article" date="2023" name="Comput. Struct. Biotechnol. J.">
        <title>Discovery of a novel marine Bacteroidetes with a rich repertoire of carbohydrate-active enzymes.</title>
        <authorList>
            <person name="Chen B."/>
            <person name="Liu G."/>
            <person name="Chen Q."/>
            <person name="Wang H."/>
            <person name="Liu L."/>
            <person name="Tang K."/>
        </authorList>
    </citation>
    <scope>NUCLEOTIDE SEQUENCE</scope>
    <source>
        <strain evidence="1">TK19036</strain>
    </source>
</reference>
<dbReference type="AlphaFoldDB" id="A0AA49JGB4"/>
<protein>
    <submittedName>
        <fullName evidence="1">Uncharacterized protein</fullName>
    </submittedName>
</protein>
<accession>A0AA49JGB4</accession>
<gene>
    <name evidence="1" type="ORF">K4G66_27800</name>
</gene>
<organism evidence="1">
    <name type="scientific">Roseihalotalea indica</name>
    <dbReference type="NCBI Taxonomy" id="2867963"/>
    <lineage>
        <taxon>Bacteria</taxon>
        <taxon>Pseudomonadati</taxon>
        <taxon>Bacteroidota</taxon>
        <taxon>Cytophagia</taxon>
        <taxon>Cytophagales</taxon>
        <taxon>Catalimonadaceae</taxon>
        <taxon>Roseihalotalea</taxon>
    </lineage>
</organism>
<evidence type="ECO:0000313" key="1">
    <source>
        <dbReference type="EMBL" id="WKN36175.1"/>
    </source>
</evidence>
<proteinExistence type="predicted"/>